<comment type="caution">
    <text evidence="3">The sequence shown here is derived from an EMBL/GenBank/DDBJ whole genome shotgun (WGS) entry which is preliminary data.</text>
</comment>
<reference evidence="4" key="1">
    <citation type="journal article" date="2019" name="Int. J. Syst. Evol. Microbiol.">
        <title>The Global Catalogue of Microorganisms (GCM) 10K type strain sequencing project: providing services to taxonomists for standard genome sequencing and annotation.</title>
        <authorList>
            <consortium name="The Broad Institute Genomics Platform"/>
            <consortium name="The Broad Institute Genome Sequencing Center for Infectious Disease"/>
            <person name="Wu L."/>
            <person name="Ma J."/>
        </authorList>
    </citation>
    <scope>NUCLEOTIDE SEQUENCE [LARGE SCALE GENOMIC DNA]</scope>
    <source>
        <strain evidence="4">CCUG 54527</strain>
    </source>
</reference>
<organism evidence="3 4">
    <name type="scientific">Paenisporosarcina macmurdoensis</name>
    <dbReference type="NCBI Taxonomy" id="212659"/>
    <lineage>
        <taxon>Bacteria</taxon>
        <taxon>Bacillati</taxon>
        <taxon>Bacillota</taxon>
        <taxon>Bacilli</taxon>
        <taxon>Bacillales</taxon>
        <taxon>Caryophanaceae</taxon>
        <taxon>Paenisporosarcina</taxon>
    </lineage>
</organism>
<dbReference type="Pfam" id="PF13477">
    <property type="entry name" value="Glyco_trans_4_2"/>
    <property type="match status" value="1"/>
</dbReference>
<evidence type="ECO:0000259" key="2">
    <source>
        <dbReference type="Pfam" id="PF13477"/>
    </source>
</evidence>
<dbReference type="Gene3D" id="3.40.50.2000">
    <property type="entry name" value="Glycogen Phosphorylase B"/>
    <property type="match status" value="2"/>
</dbReference>
<proteinExistence type="predicted"/>
<dbReference type="RefSeq" id="WP_377734619.1">
    <property type="nucleotide sequence ID" value="NZ_JBHSRI010000019.1"/>
</dbReference>
<dbReference type="Proteomes" id="UP001596170">
    <property type="component" value="Unassembled WGS sequence"/>
</dbReference>
<keyword evidence="4" id="KW-1185">Reference proteome</keyword>
<evidence type="ECO:0000313" key="3">
    <source>
        <dbReference type="EMBL" id="MFC6040245.1"/>
    </source>
</evidence>
<sequence length="385" mass="44559">MRKRIKILQVCAIDSSVDALLKPLIKACMSNGIITHNVCTNTGKFIELETEGLTMIHIPIDRQINPLKNLKSIWRLYRLMKKEKYDIVHVHTPIAALLGRVAAKMAGIKHIVYTAHGFYFHDEMQPKQYKLFYTIEKYAARYLTDWLLLQSLEDYELAIKDSFKNPNRILHLSNGVDIWKKFNSSLVSINDIEQFYAKENITKNDFIFSFIGRLVKEKGIFELVAAFKRLSLKYPQAKLILIGGLLESERDQYSYKKLIIDLEHENIHYLGFRKDVPLLMGASDVYVLPSYREGLPRSIIEAMAMNKPIIATNIRGCREEVVDGENGYLVEKESVAELYEAMEKLIASSVLVRQFGMRSREIVEELFDEEKVLKKQIELFEKLSI</sequence>
<evidence type="ECO:0000259" key="1">
    <source>
        <dbReference type="Pfam" id="PF00534"/>
    </source>
</evidence>
<dbReference type="CDD" id="cd03808">
    <property type="entry name" value="GT4_CapM-like"/>
    <property type="match status" value="1"/>
</dbReference>
<gene>
    <name evidence="3" type="ORF">ACFPYN_12510</name>
</gene>
<feature type="domain" description="Glycosyltransferase subfamily 4-like N-terminal" evidence="2">
    <location>
        <begin position="19"/>
        <end position="141"/>
    </location>
</feature>
<accession>A0ABW1L9M5</accession>
<dbReference type="InterPro" id="IPR001296">
    <property type="entry name" value="Glyco_trans_1"/>
</dbReference>
<dbReference type="PANTHER" id="PTHR12526:SF638">
    <property type="entry name" value="SPORE COAT PROTEIN SA"/>
    <property type="match status" value="1"/>
</dbReference>
<protein>
    <submittedName>
        <fullName evidence="3">Glycosyltransferase family 4 protein</fullName>
    </submittedName>
</protein>
<dbReference type="PANTHER" id="PTHR12526">
    <property type="entry name" value="GLYCOSYLTRANSFERASE"/>
    <property type="match status" value="1"/>
</dbReference>
<dbReference type="Pfam" id="PF00534">
    <property type="entry name" value="Glycos_transf_1"/>
    <property type="match status" value="1"/>
</dbReference>
<evidence type="ECO:0000313" key="4">
    <source>
        <dbReference type="Proteomes" id="UP001596170"/>
    </source>
</evidence>
<feature type="domain" description="Glycosyl transferase family 1" evidence="1">
    <location>
        <begin position="193"/>
        <end position="360"/>
    </location>
</feature>
<dbReference type="InterPro" id="IPR028098">
    <property type="entry name" value="Glyco_trans_4-like_N"/>
</dbReference>
<name>A0ABW1L9M5_9BACL</name>
<dbReference type="SUPFAM" id="SSF53756">
    <property type="entry name" value="UDP-Glycosyltransferase/glycogen phosphorylase"/>
    <property type="match status" value="1"/>
</dbReference>
<dbReference type="EMBL" id="JBHSRI010000019">
    <property type="protein sequence ID" value="MFC6040245.1"/>
    <property type="molecule type" value="Genomic_DNA"/>
</dbReference>